<evidence type="ECO:0000256" key="1">
    <source>
        <dbReference type="ARBA" id="ARBA00000085"/>
    </source>
</evidence>
<evidence type="ECO:0000313" key="8">
    <source>
        <dbReference type="Proteomes" id="UP000320776"/>
    </source>
</evidence>
<dbReference type="KEGG" id="sted:SPTER_36410"/>
<feature type="transmembrane region" description="Helical" evidence="5">
    <location>
        <begin position="37"/>
        <end position="56"/>
    </location>
</feature>
<keyword evidence="7" id="KW-0808">Transferase</keyword>
<sequence length="512" mass="55084">MLGYSNMEGALLVLFFFAIAVAMPLAGFLLGKRNSSLFSAVSWLALCIGSRLLAQVEIKREFIAVPFLWEHVALLAACLLPAAFYRLLEHYVCQGTHVWLARFVRLHVVYAVTALLWVAAKPAAGTEAGCLLVWITAGTGLAAGGIIVGRAVYGSFAARVVAAGLGILAVIHGLGLLAAAGGAVWPGPYAAYWGYGLMVLIFLLLLRRRLSEENASSRRVLARTWRTLHEPGREAGLRSGKAPLAKELVPGEPAEPLPATDSSLGQTAGTIVTADEIARFAHEINSPLGTGIMAASYLGQEVETLTQLYKQGAVRKSDLEKHLTLYSESAGSILANLQTAAELVADFRKPATGGEQRRVFSIAAQLNQVLTALKPRLTQAGHTLELRFDADIRMHGFPGRLQQIIANLVLNSLAHAYEQGEQGHMLLRLTQEDGMAVLEYADDGKGISESTLGHIFDPYFTTKREQGNTGLGLSIIKEIITTRFGGTIECRSPAGKGAIFTIRLPIGELKHE</sequence>
<evidence type="ECO:0000259" key="6">
    <source>
        <dbReference type="PROSITE" id="PS50109"/>
    </source>
</evidence>
<keyword evidence="5" id="KW-1133">Transmembrane helix</keyword>
<dbReference type="Pfam" id="PF02518">
    <property type="entry name" value="HATPase_c"/>
    <property type="match status" value="1"/>
</dbReference>
<evidence type="ECO:0000256" key="3">
    <source>
        <dbReference type="ARBA" id="ARBA00022777"/>
    </source>
</evidence>
<dbReference type="PANTHER" id="PTHR43065">
    <property type="entry name" value="SENSOR HISTIDINE KINASE"/>
    <property type="match status" value="1"/>
</dbReference>
<dbReference type="PRINTS" id="PR00344">
    <property type="entry name" value="BCTRLSENSOR"/>
</dbReference>
<dbReference type="PROSITE" id="PS50109">
    <property type="entry name" value="HIS_KIN"/>
    <property type="match status" value="1"/>
</dbReference>
<dbReference type="GO" id="GO:0000160">
    <property type="term" value="P:phosphorelay signal transduction system"/>
    <property type="evidence" value="ECO:0007669"/>
    <property type="project" value="UniProtKB-KW"/>
</dbReference>
<reference evidence="7 8" key="1">
    <citation type="submission" date="2019-02" db="EMBL/GenBank/DDBJ databases">
        <title>Closed genome of Sporomusa termitida DSM 4440.</title>
        <authorList>
            <person name="Poehlein A."/>
            <person name="Daniel R."/>
        </authorList>
    </citation>
    <scope>NUCLEOTIDE SEQUENCE [LARGE SCALE GENOMIC DNA]</scope>
    <source>
        <strain evidence="7 8">DSM 4440</strain>
    </source>
</reference>
<feature type="transmembrane region" description="Helical" evidence="5">
    <location>
        <begin position="68"/>
        <end position="88"/>
    </location>
</feature>
<dbReference type="GO" id="GO:0004673">
    <property type="term" value="F:protein histidine kinase activity"/>
    <property type="evidence" value="ECO:0007669"/>
    <property type="project" value="UniProtKB-EC"/>
</dbReference>
<dbReference type="InterPro" id="IPR005467">
    <property type="entry name" value="His_kinase_dom"/>
</dbReference>
<feature type="transmembrane region" description="Helical" evidence="5">
    <location>
        <begin position="12"/>
        <end position="30"/>
    </location>
</feature>
<dbReference type="EC" id="2.7.13.3" evidence="2"/>
<dbReference type="Gene3D" id="3.30.565.10">
    <property type="entry name" value="Histidine kinase-like ATPase, C-terminal domain"/>
    <property type="match status" value="1"/>
</dbReference>
<feature type="transmembrane region" description="Helical" evidence="5">
    <location>
        <begin position="131"/>
        <end position="153"/>
    </location>
</feature>
<name>A0A517DXY9_9FIRM</name>
<feature type="transmembrane region" description="Helical" evidence="5">
    <location>
        <begin position="160"/>
        <end position="183"/>
    </location>
</feature>
<keyword evidence="8" id="KW-1185">Reference proteome</keyword>
<accession>A0A517DXY9</accession>
<dbReference type="SMART" id="SM00387">
    <property type="entry name" value="HATPase_c"/>
    <property type="match status" value="1"/>
</dbReference>
<organism evidence="7 8">
    <name type="scientific">Sporomusa termitida</name>
    <dbReference type="NCBI Taxonomy" id="2377"/>
    <lineage>
        <taxon>Bacteria</taxon>
        <taxon>Bacillati</taxon>
        <taxon>Bacillota</taxon>
        <taxon>Negativicutes</taxon>
        <taxon>Selenomonadales</taxon>
        <taxon>Sporomusaceae</taxon>
        <taxon>Sporomusa</taxon>
    </lineage>
</organism>
<evidence type="ECO:0000256" key="2">
    <source>
        <dbReference type="ARBA" id="ARBA00012438"/>
    </source>
</evidence>
<comment type="catalytic activity">
    <reaction evidence="1">
        <text>ATP + protein L-histidine = ADP + protein N-phospho-L-histidine.</text>
        <dbReference type="EC" id="2.7.13.3"/>
    </reaction>
</comment>
<keyword evidence="5" id="KW-0812">Transmembrane</keyword>
<dbReference type="InterPro" id="IPR004358">
    <property type="entry name" value="Sig_transdc_His_kin-like_C"/>
</dbReference>
<keyword evidence="4" id="KW-0902">Two-component regulatory system</keyword>
<dbReference type="CDD" id="cd00075">
    <property type="entry name" value="HATPase"/>
    <property type="match status" value="1"/>
</dbReference>
<dbReference type="EMBL" id="CP036259">
    <property type="protein sequence ID" value="QDR82219.1"/>
    <property type="molecule type" value="Genomic_DNA"/>
</dbReference>
<keyword evidence="3 7" id="KW-0418">Kinase</keyword>
<dbReference type="InterPro" id="IPR036890">
    <property type="entry name" value="HATPase_C_sf"/>
</dbReference>
<evidence type="ECO:0000313" key="7">
    <source>
        <dbReference type="EMBL" id="QDR82219.1"/>
    </source>
</evidence>
<keyword evidence="5" id="KW-0472">Membrane</keyword>
<dbReference type="PANTHER" id="PTHR43065:SF47">
    <property type="match status" value="1"/>
</dbReference>
<evidence type="ECO:0000256" key="5">
    <source>
        <dbReference type="SAM" id="Phobius"/>
    </source>
</evidence>
<feature type="domain" description="Histidine kinase" evidence="6">
    <location>
        <begin position="279"/>
        <end position="508"/>
    </location>
</feature>
<protein>
    <recommendedName>
        <fullName evidence="2">histidine kinase</fullName>
        <ecNumber evidence="2">2.7.13.3</ecNumber>
    </recommendedName>
</protein>
<evidence type="ECO:0000256" key="4">
    <source>
        <dbReference type="ARBA" id="ARBA00023012"/>
    </source>
</evidence>
<dbReference type="AlphaFoldDB" id="A0A517DXY9"/>
<dbReference type="InterPro" id="IPR003594">
    <property type="entry name" value="HATPase_dom"/>
</dbReference>
<feature type="transmembrane region" description="Helical" evidence="5">
    <location>
        <begin position="100"/>
        <end position="119"/>
    </location>
</feature>
<feature type="transmembrane region" description="Helical" evidence="5">
    <location>
        <begin position="189"/>
        <end position="206"/>
    </location>
</feature>
<gene>
    <name evidence="7" type="primary">rcsC_6</name>
    <name evidence="7" type="ORF">SPTER_36410</name>
</gene>
<dbReference type="Proteomes" id="UP000320776">
    <property type="component" value="Chromosome"/>
</dbReference>
<proteinExistence type="predicted"/>
<dbReference type="SUPFAM" id="SSF55874">
    <property type="entry name" value="ATPase domain of HSP90 chaperone/DNA topoisomerase II/histidine kinase"/>
    <property type="match status" value="1"/>
</dbReference>